<accession>A0A7W7CI02</accession>
<dbReference type="PANTHER" id="PTHR35585:SF1">
    <property type="entry name" value="HHE DOMAIN PROTEIN (AFU_ORTHOLOGUE AFUA_4G00730)"/>
    <property type="match status" value="1"/>
</dbReference>
<feature type="domain" description="Hemerythrin-like" evidence="1">
    <location>
        <begin position="5"/>
        <end position="118"/>
    </location>
</feature>
<sequence>MARDAVSLIKADHRLMERLFEQLKQAKPAERAQRLDEIEVRLAAHSRAEEIHVYPVLMVADPGEQAQVRHGTEEHLEAAELLAKAKAGKPNFTVAFRKFVDAIDHHVKEEETELLPALRAAVDREELTRLGELFDHARQTYLTAAGIAPDVPAQVTKEELYQQAKAADIPGRSNMSKDQLARAVRRT</sequence>
<gene>
    <name evidence="2" type="ORF">HNR67_007730</name>
</gene>
<dbReference type="InterPro" id="IPR012312">
    <property type="entry name" value="Hemerythrin-like"/>
</dbReference>
<dbReference type="Pfam" id="PF01814">
    <property type="entry name" value="Hemerythrin"/>
    <property type="match status" value="1"/>
</dbReference>
<evidence type="ECO:0000259" key="1">
    <source>
        <dbReference type="Pfam" id="PF01814"/>
    </source>
</evidence>
<evidence type="ECO:0000313" key="3">
    <source>
        <dbReference type="Proteomes" id="UP000533598"/>
    </source>
</evidence>
<dbReference type="RefSeq" id="WP_185008314.1">
    <property type="nucleotide sequence ID" value="NZ_BAAAUI010000014.1"/>
</dbReference>
<dbReference type="AlphaFoldDB" id="A0A7W7CI02"/>
<name>A0A7W7CI02_9PSEU</name>
<protein>
    <submittedName>
        <fullName evidence="2">Hemerythrin superfamily protein</fullName>
    </submittedName>
</protein>
<proteinExistence type="predicted"/>
<organism evidence="2 3">
    <name type="scientific">Crossiella cryophila</name>
    <dbReference type="NCBI Taxonomy" id="43355"/>
    <lineage>
        <taxon>Bacteria</taxon>
        <taxon>Bacillati</taxon>
        <taxon>Actinomycetota</taxon>
        <taxon>Actinomycetes</taxon>
        <taxon>Pseudonocardiales</taxon>
        <taxon>Pseudonocardiaceae</taxon>
        <taxon>Crossiella</taxon>
    </lineage>
</organism>
<dbReference type="EMBL" id="JACHMH010000001">
    <property type="protein sequence ID" value="MBB4681612.1"/>
    <property type="molecule type" value="Genomic_DNA"/>
</dbReference>
<reference evidence="2 3" key="1">
    <citation type="submission" date="2020-08" db="EMBL/GenBank/DDBJ databases">
        <title>Sequencing the genomes of 1000 actinobacteria strains.</title>
        <authorList>
            <person name="Klenk H.-P."/>
        </authorList>
    </citation>
    <scope>NUCLEOTIDE SEQUENCE [LARGE SCALE GENOMIC DNA]</scope>
    <source>
        <strain evidence="2 3">DSM 44230</strain>
    </source>
</reference>
<dbReference type="Proteomes" id="UP000533598">
    <property type="component" value="Unassembled WGS sequence"/>
</dbReference>
<dbReference type="PANTHER" id="PTHR35585">
    <property type="entry name" value="HHE DOMAIN PROTEIN (AFU_ORTHOLOGUE AFUA_4G00730)"/>
    <property type="match status" value="1"/>
</dbReference>
<keyword evidence="3" id="KW-1185">Reference proteome</keyword>
<comment type="caution">
    <text evidence="2">The sequence shown here is derived from an EMBL/GenBank/DDBJ whole genome shotgun (WGS) entry which is preliminary data.</text>
</comment>
<evidence type="ECO:0000313" key="2">
    <source>
        <dbReference type="EMBL" id="MBB4681612.1"/>
    </source>
</evidence>
<dbReference type="Gene3D" id="1.20.120.520">
    <property type="entry name" value="nmb1532 protein domain like"/>
    <property type="match status" value="1"/>
</dbReference>